<comment type="caution">
    <text evidence="1">The sequence shown here is derived from an EMBL/GenBank/DDBJ whole genome shotgun (WGS) entry which is preliminary data.</text>
</comment>
<gene>
    <name evidence="1" type="ORF">BDY19DRAFT_34933</name>
</gene>
<evidence type="ECO:0000313" key="2">
    <source>
        <dbReference type="Proteomes" id="UP001055072"/>
    </source>
</evidence>
<sequence>MQPSLDLHTQAQVAVSSPKLSQREPSTPPSTKPPKYSRASPAAEVKTEDLTPAVDAQEPLQLVMNPSSHRIQSPVHGRKSLTEDKRRPSSPSCPPLQSNSLPKASRPSEDTQFRHQDAVHPKDEVQASAPVRKRKKVEGKSLLKEKAAAKPVKAATHDPVPFAQPHSLTVNRAEVTEDDDPHDWLMEHYGGASTSHASHHHGASRNTVVEEKLFSSRPALSKDESSRDFGSTDDASARTSVQTVKRVLKDSKDVHVSPRMRSSTPTAMFEEEIGPVEVDQHARAPTIKSHRGSTHSLQGMKARVADVDMDLDAELDLVAGPRGTDVDATLKIDNTSEMDVEDELLSLLDDNPRPHKGSSHTHPRLEGLDLKAISPAPSAHTPTEQMLLTYSSANKSKHTTKRAEKSDRESMPPPSHTPDLAKAQDLTTSKKGEAAASANVKKKDGTVKKQTPAKPKVSKTTSAPKAAGKASGKEGSSTPVPSASNATLAAPTTSASGKVRKTTSYPAGSPSGVGAAVKRAVSSVTGGVSSRSRSTSVMPGAHDTDKAGDKKAHDGPEEEPVVDDKLYCICKTKYDEDRVMIACDRCDEWYHTQCVNMPDLEVDLVDQFICPICIANNPHLLLKTTYKQRCYSGVNHPHPSSPAACHKPARGAVSKYCSDDCAVKNMQSKIRRWGGDKAALWEGVKDADKREAVVMKCLANGELDGQQDNKASKWNEDGSPDSHVQVVKPSRTKIQREIDRLNSLLSRVPVRRNALKKEEEILLWREHLVELAIARADMMGECGWDQRLCFGDHEIAEFGSEVLKSYDNFGDQGTPDAMQVDGNEEWWCRGKKKCDRHAGWQKLRQAETELDKEVLNAGLDKITAEERDLRNRIEDIFKETSTSSNFGHKESSSDNGFVPLKLVNGDSPAAVDLAGVNCARTKVNGTGTDHRRMKGKKRKPE</sequence>
<dbReference type="EMBL" id="MU274900">
    <property type="protein sequence ID" value="KAI0094661.1"/>
    <property type="molecule type" value="Genomic_DNA"/>
</dbReference>
<name>A0ACB8UKE2_9APHY</name>
<proteinExistence type="predicted"/>
<keyword evidence="2" id="KW-1185">Reference proteome</keyword>
<dbReference type="Proteomes" id="UP001055072">
    <property type="component" value="Unassembled WGS sequence"/>
</dbReference>
<accession>A0ACB8UKE2</accession>
<protein>
    <submittedName>
        <fullName evidence="1">Uncharacterized protein</fullName>
    </submittedName>
</protein>
<reference evidence="1" key="1">
    <citation type="journal article" date="2021" name="Environ. Microbiol.">
        <title>Gene family expansions and transcriptome signatures uncover fungal adaptations to wood decay.</title>
        <authorList>
            <person name="Hage H."/>
            <person name="Miyauchi S."/>
            <person name="Viragh M."/>
            <person name="Drula E."/>
            <person name="Min B."/>
            <person name="Chaduli D."/>
            <person name="Navarro D."/>
            <person name="Favel A."/>
            <person name="Norest M."/>
            <person name="Lesage-Meessen L."/>
            <person name="Balint B."/>
            <person name="Merenyi Z."/>
            <person name="de Eugenio L."/>
            <person name="Morin E."/>
            <person name="Martinez A.T."/>
            <person name="Baldrian P."/>
            <person name="Stursova M."/>
            <person name="Martinez M.J."/>
            <person name="Novotny C."/>
            <person name="Magnuson J.K."/>
            <person name="Spatafora J.W."/>
            <person name="Maurice S."/>
            <person name="Pangilinan J."/>
            <person name="Andreopoulos W."/>
            <person name="LaButti K."/>
            <person name="Hundley H."/>
            <person name="Na H."/>
            <person name="Kuo A."/>
            <person name="Barry K."/>
            <person name="Lipzen A."/>
            <person name="Henrissat B."/>
            <person name="Riley R."/>
            <person name="Ahrendt S."/>
            <person name="Nagy L.G."/>
            <person name="Grigoriev I.V."/>
            <person name="Martin F."/>
            <person name="Rosso M.N."/>
        </authorList>
    </citation>
    <scope>NUCLEOTIDE SEQUENCE</scope>
    <source>
        <strain evidence="1">CBS 384.51</strain>
    </source>
</reference>
<organism evidence="1 2">
    <name type="scientific">Irpex rosettiformis</name>
    <dbReference type="NCBI Taxonomy" id="378272"/>
    <lineage>
        <taxon>Eukaryota</taxon>
        <taxon>Fungi</taxon>
        <taxon>Dikarya</taxon>
        <taxon>Basidiomycota</taxon>
        <taxon>Agaricomycotina</taxon>
        <taxon>Agaricomycetes</taxon>
        <taxon>Polyporales</taxon>
        <taxon>Irpicaceae</taxon>
        <taxon>Irpex</taxon>
    </lineage>
</organism>
<evidence type="ECO:0000313" key="1">
    <source>
        <dbReference type="EMBL" id="KAI0094661.1"/>
    </source>
</evidence>